<dbReference type="SUPFAM" id="SSF46689">
    <property type="entry name" value="Homeodomain-like"/>
    <property type="match status" value="1"/>
</dbReference>
<evidence type="ECO:0000259" key="3">
    <source>
        <dbReference type="PROSITE" id="PS50977"/>
    </source>
</evidence>
<organism evidence="4 5">
    <name type="scientific">Kribbella pratensis</name>
    <dbReference type="NCBI Taxonomy" id="2512112"/>
    <lineage>
        <taxon>Bacteria</taxon>
        <taxon>Bacillati</taxon>
        <taxon>Actinomycetota</taxon>
        <taxon>Actinomycetes</taxon>
        <taxon>Propionibacteriales</taxon>
        <taxon>Kribbellaceae</taxon>
        <taxon>Kribbella</taxon>
    </lineage>
</organism>
<feature type="domain" description="HTH tetR-type" evidence="3">
    <location>
        <begin position="16"/>
        <end position="76"/>
    </location>
</feature>
<dbReference type="EMBL" id="SODP01000003">
    <property type="protein sequence ID" value="TDW66109.1"/>
    <property type="molecule type" value="Genomic_DNA"/>
</dbReference>
<dbReference type="Gene3D" id="1.10.357.10">
    <property type="entry name" value="Tetracycline Repressor, domain 2"/>
    <property type="match status" value="1"/>
</dbReference>
<dbReference type="Pfam" id="PF00440">
    <property type="entry name" value="TetR_N"/>
    <property type="match status" value="1"/>
</dbReference>
<dbReference type="InterPro" id="IPR009057">
    <property type="entry name" value="Homeodomain-like_sf"/>
</dbReference>
<sequence length="226" mass="24308">MGVKTFQRARSDEQRAERRRAILATAATMLTEMPVADVSLNELSRRVGLAKSNVLNYFDSREAVLLELSSSELAAWVKDLDATVGDALPELSIDDRAEQLISAIVGTLAERPVLCDLFSAQAAVLERNITTETALAFKRAAAASYEDMITAVVGVLPELGRDGAGRFIATASLLAGAIWSHSHPVPAILAAYEADPSLEAIRLQFEPALTDSLRTLLYGALPRATK</sequence>
<reference evidence="4 5" key="1">
    <citation type="submission" date="2019-03" db="EMBL/GenBank/DDBJ databases">
        <title>Genomic Encyclopedia of Type Strains, Phase III (KMG-III): the genomes of soil and plant-associated and newly described type strains.</title>
        <authorList>
            <person name="Whitman W."/>
        </authorList>
    </citation>
    <scope>NUCLEOTIDE SEQUENCE [LARGE SCALE GENOMIC DNA]</scope>
    <source>
        <strain evidence="4 5">VKM Ac-2573</strain>
    </source>
</reference>
<evidence type="ECO:0000256" key="1">
    <source>
        <dbReference type="ARBA" id="ARBA00023125"/>
    </source>
</evidence>
<name>A0A4V3GFB1_9ACTN</name>
<dbReference type="InterPro" id="IPR041483">
    <property type="entry name" value="TetR_C_34"/>
</dbReference>
<proteinExistence type="predicted"/>
<dbReference type="PROSITE" id="PS50977">
    <property type="entry name" value="HTH_TETR_2"/>
    <property type="match status" value="1"/>
</dbReference>
<keyword evidence="5" id="KW-1185">Reference proteome</keyword>
<dbReference type="Pfam" id="PF17929">
    <property type="entry name" value="TetR_C_34"/>
    <property type="match status" value="1"/>
</dbReference>
<dbReference type="Proteomes" id="UP000295146">
    <property type="component" value="Unassembled WGS sequence"/>
</dbReference>
<protein>
    <submittedName>
        <fullName evidence="4">TetR family transcriptional regulator</fullName>
    </submittedName>
</protein>
<gene>
    <name evidence="4" type="ORF">EV653_6125</name>
</gene>
<evidence type="ECO:0000256" key="2">
    <source>
        <dbReference type="PROSITE-ProRule" id="PRU00335"/>
    </source>
</evidence>
<keyword evidence="1 2" id="KW-0238">DNA-binding</keyword>
<comment type="caution">
    <text evidence="4">The sequence shown here is derived from an EMBL/GenBank/DDBJ whole genome shotgun (WGS) entry which is preliminary data.</text>
</comment>
<feature type="DNA-binding region" description="H-T-H motif" evidence="2">
    <location>
        <begin position="39"/>
        <end position="58"/>
    </location>
</feature>
<accession>A0A4V3GFB1</accession>
<dbReference type="AlphaFoldDB" id="A0A4V3GFB1"/>
<dbReference type="GO" id="GO:0003677">
    <property type="term" value="F:DNA binding"/>
    <property type="evidence" value="ECO:0007669"/>
    <property type="project" value="UniProtKB-UniRule"/>
</dbReference>
<dbReference type="InterPro" id="IPR001647">
    <property type="entry name" value="HTH_TetR"/>
</dbReference>
<evidence type="ECO:0000313" key="4">
    <source>
        <dbReference type="EMBL" id="TDW66109.1"/>
    </source>
</evidence>
<evidence type="ECO:0000313" key="5">
    <source>
        <dbReference type="Proteomes" id="UP000295146"/>
    </source>
</evidence>